<feature type="transmembrane region" description="Helical" evidence="7">
    <location>
        <begin position="98"/>
        <end position="117"/>
    </location>
</feature>
<dbReference type="InterPro" id="IPR002656">
    <property type="entry name" value="Acyl_transf_3_dom"/>
</dbReference>
<evidence type="ECO:0000256" key="2">
    <source>
        <dbReference type="ARBA" id="ARBA00007400"/>
    </source>
</evidence>
<evidence type="ECO:0000256" key="5">
    <source>
        <dbReference type="ARBA" id="ARBA00022989"/>
    </source>
</evidence>
<dbReference type="AlphaFoldDB" id="A0A9W5X7G1"/>
<reference evidence="9" key="1">
    <citation type="journal article" date="2014" name="Int. J. Syst. Evol. Microbiol.">
        <title>Complete genome sequence of Corynebacterium casei LMG S-19264T (=DSM 44701T), isolated from a smear-ripened cheese.</title>
        <authorList>
            <consortium name="US DOE Joint Genome Institute (JGI-PGF)"/>
            <person name="Walter F."/>
            <person name="Albersmeier A."/>
            <person name="Kalinowski J."/>
            <person name="Ruckert C."/>
        </authorList>
    </citation>
    <scope>NUCLEOTIDE SEQUENCE</scope>
    <source>
        <strain evidence="9">CGMCC 1.15454</strain>
    </source>
</reference>
<comment type="caution">
    <text evidence="9">The sequence shown here is derived from an EMBL/GenBank/DDBJ whole genome shotgun (WGS) entry which is preliminary data.</text>
</comment>
<feature type="transmembrane region" description="Helical" evidence="7">
    <location>
        <begin position="343"/>
        <end position="362"/>
    </location>
</feature>
<keyword evidence="6 7" id="KW-0472">Membrane</keyword>
<sequence>MVMNVNHLRKRTLEEIQLARAFAILAVLTVHASSSGVTNIEPDSFLFPVYNFLNIAGKLGTPTFIMLSSFVLFYNYYPRETNWGLIKRFYVKRLKFILIPYFIFSLLYFVIKMAVYYDYPSISFAINRFLTLLALGKAHTHLYFVFISVQFYVLFPLLLIAFKKLGFLRKHAIWIGLLLQWAWVVLNNNYFHIPWKGSVSLSYISFYFMGAFLGIYYNDLKAKWKQPLFRERIIIPLSLGYGVLVFLYTGYMYLTRIGVFTTIANYLPGFVTSYIGEFTWATHALFAGVFLFYLAHLANQTFQSRTKFVFMEIGATSFGIYLIHPLFLMVFRQVVSPGSPIVYHSWQVVTFILVGILSWLAVRFSYRFIPYYWVLFGKMDQPKFEKNPRQGESNGHGYKKYS</sequence>
<feature type="transmembrane region" description="Helical" evidence="7">
    <location>
        <begin position="142"/>
        <end position="162"/>
    </location>
</feature>
<accession>A0A9W5X7G1</accession>
<name>A0A9W5X7G1_9BACI</name>
<evidence type="ECO:0000256" key="6">
    <source>
        <dbReference type="ARBA" id="ARBA00023136"/>
    </source>
</evidence>
<organism evidence="9 10">
    <name type="scientific">Lentibacillus populi</name>
    <dbReference type="NCBI Taxonomy" id="1827502"/>
    <lineage>
        <taxon>Bacteria</taxon>
        <taxon>Bacillati</taxon>
        <taxon>Bacillota</taxon>
        <taxon>Bacilli</taxon>
        <taxon>Bacillales</taxon>
        <taxon>Bacillaceae</taxon>
        <taxon>Lentibacillus</taxon>
    </lineage>
</organism>
<protein>
    <recommendedName>
        <fullName evidence="8">Acyltransferase 3 domain-containing protein</fullName>
    </recommendedName>
</protein>
<proteinExistence type="inferred from homology"/>
<evidence type="ECO:0000256" key="1">
    <source>
        <dbReference type="ARBA" id="ARBA00004651"/>
    </source>
</evidence>
<feature type="transmembrane region" description="Helical" evidence="7">
    <location>
        <begin position="56"/>
        <end position="77"/>
    </location>
</feature>
<evidence type="ECO:0000256" key="3">
    <source>
        <dbReference type="ARBA" id="ARBA00022475"/>
    </source>
</evidence>
<dbReference type="EMBL" id="BMJD01000058">
    <property type="protein sequence ID" value="GGB60064.1"/>
    <property type="molecule type" value="Genomic_DNA"/>
</dbReference>
<evidence type="ECO:0000259" key="8">
    <source>
        <dbReference type="Pfam" id="PF01757"/>
    </source>
</evidence>
<feature type="domain" description="Acyltransferase 3" evidence="8">
    <location>
        <begin position="15"/>
        <end position="360"/>
    </location>
</feature>
<evidence type="ECO:0000256" key="4">
    <source>
        <dbReference type="ARBA" id="ARBA00022692"/>
    </source>
</evidence>
<comment type="subcellular location">
    <subcellularLocation>
        <location evidence="1">Cell membrane</location>
        <topology evidence="1">Multi-pass membrane protein</topology>
    </subcellularLocation>
</comment>
<evidence type="ECO:0000256" key="7">
    <source>
        <dbReference type="SAM" id="Phobius"/>
    </source>
</evidence>
<gene>
    <name evidence="9" type="ORF">GCM10011409_41830</name>
</gene>
<dbReference type="PANTHER" id="PTHR40074">
    <property type="entry name" value="O-ACETYLTRANSFERASE WECH"/>
    <property type="match status" value="1"/>
</dbReference>
<dbReference type="PANTHER" id="PTHR40074:SF2">
    <property type="entry name" value="O-ACETYLTRANSFERASE WECH"/>
    <property type="match status" value="1"/>
</dbReference>
<reference evidence="9" key="2">
    <citation type="submission" date="2020-09" db="EMBL/GenBank/DDBJ databases">
        <authorList>
            <person name="Sun Q."/>
            <person name="Zhou Y."/>
        </authorList>
    </citation>
    <scope>NUCLEOTIDE SEQUENCE</scope>
    <source>
        <strain evidence="9">CGMCC 1.15454</strain>
    </source>
</reference>
<dbReference type="GO" id="GO:0005886">
    <property type="term" value="C:plasma membrane"/>
    <property type="evidence" value="ECO:0007669"/>
    <property type="project" value="UniProtKB-SubCell"/>
</dbReference>
<keyword evidence="3" id="KW-1003">Cell membrane</keyword>
<feature type="transmembrane region" description="Helical" evidence="7">
    <location>
        <begin position="274"/>
        <end position="296"/>
    </location>
</feature>
<dbReference type="Proteomes" id="UP000621492">
    <property type="component" value="Unassembled WGS sequence"/>
</dbReference>
<keyword evidence="10" id="KW-1185">Reference proteome</keyword>
<dbReference type="Pfam" id="PF01757">
    <property type="entry name" value="Acyl_transf_3"/>
    <property type="match status" value="1"/>
</dbReference>
<evidence type="ECO:0000313" key="10">
    <source>
        <dbReference type="Proteomes" id="UP000621492"/>
    </source>
</evidence>
<feature type="transmembrane region" description="Helical" evidence="7">
    <location>
        <begin position="233"/>
        <end position="254"/>
    </location>
</feature>
<feature type="transmembrane region" description="Helical" evidence="7">
    <location>
        <begin position="308"/>
        <end position="331"/>
    </location>
</feature>
<evidence type="ECO:0000313" key="9">
    <source>
        <dbReference type="EMBL" id="GGB60064.1"/>
    </source>
</evidence>
<dbReference type="GO" id="GO:0016413">
    <property type="term" value="F:O-acetyltransferase activity"/>
    <property type="evidence" value="ECO:0007669"/>
    <property type="project" value="TreeGrafter"/>
</dbReference>
<comment type="similarity">
    <text evidence="2">Belongs to the acyltransferase 3 family.</text>
</comment>
<keyword evidence="4 7" id="KW-0812">Transmembrane</keyword>
<dbReference type="GO" id="GO:0009246">
    <property type="term" value="P:enterobacterial common antigen biosynthetic process"/>
    <property type="evidence" value="ECO:0007669"/>
    <property type="project" value="TreeGrafter"/>
</dbReference>
<feature type="transmembrane region" description="Helical" evidence="7">
    <location>
        <begin position="199"/>
        <end position="217"/>
    </location>
</feature>
<keyword evidence="5 7" id="KW-1133">Transmembrane helix</keyword>